<proteinExistence type="predicted"/>
<protein>
    <submittedName>
        <fullName evidence="1">Uncharacterized protein</fullName>
    </submittedName>
</protein>
<evidence type="ECO:0000313" key="1">
    <source>
        <dbReference type="EMBL" id="QVT80444.1"/>
    </source>
</evidence>
<reference evidence="1 2" key="1">
    <citation type="submission" date="2021-05" db="EMBL/GenBank/DDBJ databases">
        <title>Complete genome of Nocardioides aquaticus KCTC 9944T isolated from meromictic and hypersaline Ekho Lake, Antarctica.</title>
        <authorList>
            <person name="Hwang K."/>
            <person name="Kim K.M."/>
            <person name="Choe H."/>
        </authorList>
    </citation>
    <scope>NUCLEOTIDE SEQUENCE [LARGE SCALE GENOMIC DNA]</scope>
    <source>
        <strain evidence="1 2">KCTC 9944</strain>
    </source>
</reference>
<sequence length="65" mass="7177">MRAWARECWNALADHTADRLPVVLVRRSTMHEHERNAFLLGVDAGGYGLIKPSPTSAFAPTSQEA</sequence>
<keyword evidence="2" id="KW-1185">Reference proteome</keyword>
<evidence type="ECO:0000313" key="2">
    <source>
        <dbReference type="Proteomes" id="UP000679307"/>
    </source>
</evidence>
<dbReference type="RefSeq" id="WP_214055990.1">
    <property type="nucleotide sequence ID" value="NZ_BAAAHS010000074.1"/>
</dbReference>
<organism evidence="1 2">
    <name type="scientific">Nocardioides aquaticus</name>
    <dbReference type="NCBI Taxonomy" id="160826"/>
    <lineage>
        <taxon>Bacteria</taxon>
        <taxon>Bacillati</taxon>
        <taxon>Actinomycetota</taxon>
        <taxon>Actinomycetes</taxon>
        <taxon>Propionibacteriales</taxon>
        <taxon>Nocardioidaceae</taxon>
        <taxon>Nocardioides</taxon>
    </lineage>
</organism>
<accession>A0ABX8EIW8</accession>
<gene>
    <name evidence="1" type="ORF">ENKNEFLB_02839</name>
</gene>
<dbReference type="Proteomes" id="UP000679307">
    <property type="component" value="Chromosome"/>
</dbReference>
<dbReference type="EMBL" id="CP075371">
    <property type="protein sequence ID" value="QVT80444.1"/>
    <property type="molecule type" value="Genomic_DNA"/>
</dbReference>
<name>A0ABX8EIW8_9ACTN</name>